<dbReference type="EMBL" id="LNIX01000001">
    <property type="protein sequence ID" value="OXA63970.1"/>
    <property type="molecule type" value="Genomic_DNA"/>
</dbReference>
<dbReference type="GO" id="GO:0016787">
    <property type="term" value="F:hydrolase activity"/>
    <property type="evidence" value="ECO:0007669"/>
    <property type="project" value="UniProtKB-KW"/>
</dbReference>
<gene>
    <name evidence="4" type="ORF">Fcan01_00556</name>
</gene>
<evidence type="ECO:0000259" key="3">
    <source>
        <dbReference type="Pfam" id="PF20434"/>
    </source>
</evidence>
<dbReference type="SUPFAM" id="SSF53474">
    <property type="entry name" value="alpha/beta-Hydrolases"/>
    <property type="match status" value="1"/>
</dbReference>
<feature type="chain" id="PRO_5012872565" evidence="2">
    <location>
        <begin position="23"/>
        <end position="276"/>
    </location>
</feature>
<sequence length="276" mass="30782">MYSWKAVIVLVLPFISGGHCQARERVLPNLPYGPDAEQLLDLHLPSDDTIRWTKVIVVLHGGAWGMGKKEDVNPDVASLRARLPDYVIANMDYRLGTRESPGFPKQLDDIQLALTFLKASFPSTTLSFTFFGVSAGAHLAMLYSYAWDRGIGDAKVVVSYVGPVDFTDPAYCGVILYRPIIEPLLGSENNCQEYPDTWNVTSPLTYASTESPPTIGFYGNLDILVPNSQMVRFEEKMFELGVPHEFTRYPGGHGDWGEINMNDMWTKIAAFAELYS</sequence>
<dbReference type="OrthoDB" id="433474at2759"/>
<feature type="signal peptide" evidence="2">
    <location>
        <begin position="1"/>
        <end position="22"/>
    </location>
</feature>
<name>A0A226F3N5_FOLCA</name>
<evidence type="ECO:0000256" key="1">
    <source>
        <dbReference type="ARBA" id="ARBA00022801"/>
    </source>
</evidence>
<organism evidence="4 5">
    <name type="scientific">Folsomia candida</name>
    <name type="common">Springtail</name>
    <dbReference type="NCBI Taxonomy" id="158441"/>
    <lineage>
        <taxon>Eukaryota</taxon>
        <taxon>Metazoa</taxon>
        <taxon>Ecdysozoa</taxon>
        <taxon>Arthropoda</taxon>
        <taxon>Hexapoda</taxon>
        <taxon>Collembola</taxon>
        <taxon>Entomobryomorpha</taxon>
        <taxon>Isotomoidea</taxon>
        <taxon>Isotomidae</taxon>
        <taxon>Proisotominae</taxon>
        <taxon>Folsomia</taxon>
    </lineage>
</organism>
<protein>
    <submittedName>
        <fullName evidence="4">Isoprenylcysteine alpha-carbonyl methylesterase ICME</fullName>
    </submittedName>
</protein>
<reference evidence="4 5" key="1">
    <citation type="submission" date="2015-12" db="EMBL/GenBank/DDBJ databases">
        <title>The genome of Folsomia candida.</title>
        <authorList>
            <person name="Faddeeva A."/>
            <person name="Derks M.F."/>
            <person name="Anvar Y."/>
            <person name="Smit S."/>
            <person name="Van Straalen N."/>
            <person name="Roelofs D."/>
        </authorList>
    </citation>
    <scope>NUCLEOTIDE SEQUENCE [LARGE SCALE GENOMIC DNA]</scope>
    <source>
        <strain evidence="4 5">VU population</strain>
        <tissue evidence="4">Whole body</tissue>
    </source>
</reference>
<evidence type="ECO:0000313" key="4">
    <source>
        <dbReference type="EMBL" id="OXA63970.1"/>
    </source>
</evidence>
<proteinExistence type="predicted"/>
<evidence type="ECO:0000256" key="2">
    <source>
        <dbReference type="SAM" id="SignalP"/>
    </source>
</evidence>
<keyword evidence="2" id="KW-0732">Signal</keyword>
<keyword evidence="5" id="KW-1185">Reference proteome</keyword>
<dbReference type="PANTHER" id="PTHR48081:SF13">
    <property type="entry name" value="ALPHA_BETA HYDROLASE"/>
    <property type="match status" value="1"/>
</dbReference>
<feature type="domain" description="BD-FAE-like" evidence="3">
    <location>
        <begin position="40"/>
        <end position="237"/>
    </location>
</feature>
<comment type="caution">
    <text evidence="4">The sequence shown here is derived from an EMBL/GenBank/DDBJ whole genome shotgun (WGS) entry which is preliminary data.</text>
</comment>
<dbReference type="Proteomes" id="UP000198287">
    <property type="component" value="Unassembled WGS sequence"/>
</dbReference>
<dbReference type="Gene3D" id="3.40.50.1820">
    <property type="entry name" value="alpha/beta hydrolase"/>
    <property type="match status" value="1"/>
</dbReference>
<dbReference type="InterPro" id="IPR050300">
    <property type="entry name" value="GDXG_lipolytic_enzyme"/>
</dbReference>
<dbReference type="Pfam" id="PF20434">
    <property type="entry name" value="BD-FAE"/>
    <property type="match status" value="1"/>
</dbReference>
<dbReference type="InterPro" id="IPR049492">
    <property type="entry name" value="BD-FAE-like_dom"/>
</dbReference>
<keyword evidence="1" id="KW-0378">Hydrolase</keyword>
<accession>A0A226F3N5</accession>
<evidence type="ECO:0000313" key="5">
    <source>
        <dbReference type="Proteomes" id="UP000198287"/>
    </source>
</evidence>
<dbReference type="InterPro" id="IPR029058">
    <property type="entry name" value="AB_hydrolase_fold"/>
</dbReference>
<dbReference type="PANTHER" id="PTHR48081">
    <property type="entry name" value="AB HYDROLASE SUPERFAMILY PROTEIN C4A8.06C"/>
    <property type="match status" value="1"/>
</dbReference>
<dbReference type="AlphaFoldDB" id="A0A226F3N5"/>